<dbReference type="KEGG" id="dpx:DAPPUDRAFT_240681"/>
<proteinExistence type="predicted"/>
<dbReference type="InParanoid" id="E9GC87"/>
<evidence type="ECO:0000256" key="1">
    <source>
        <dbReference type="SAM" id="MobiDB-lite"/>
    </source>
</evidence>
<organism evidence="2 3">
    <name type="scientific">Daphnia pulex</name>
    <name type="common">Water flea</name>
    <dbReference type="NCBI Taxonomy" id="6669"/>
    <lineage>
        <taxon>Eukaryota</taxon>
        <taxon>Metazoa</taxon>
        <taxon>Ecdysozoa</taxon>
        <taxon>Arthropoda</taxon>
        <taxon>Crustacea</taxon>
        <taxon>Branchiopoda</taxon>
        <taxon>Diplostraca</taxon>
        <taxon>Cladocera</taxon>
        <taxon>Anomopoda</taxon>
        <taxon>Daphniidae</taxon>
        <taxon>Daphnia</taxon>
    </lineage>
</organism>
<dbReference type="HOGENOM" id="CLU_3052435_0_0_1"/>
<feature type="region of interest" description="Disordered" evidence="1">
    <location>
        <begin position="1"/>
        <end position="33"/>
    </location>
</feature>
<evidence type="ECO:0000313" key="2">
    <source>
        <dbReference type="EMBL" id="EFX82905.1"/>
    </source>
</evidence>
<protein>
    <submittedName>
        <fullName evidence="2">Uncharacterized protein</fullName>
    </submittedName>
</protein>
<dbReference type="AlphaFoldDB" id="E9GC87"/>
<name>E9GC87_DAPPU</name>
<keyword evidence="3" id="KW-1185">Reference proteome</keyword>
<gene>
    <name evidence="2" type="ORF">DAPPUDRAFT_240681</name>
</gene>
<evidence type="ECO:0000313" key="3">
    <source>
        <dbReference type="Proteomes" id="UP000000305"/>
    </source>
</evidence>
<sequence>MSEIIEPSNNLVNDRDPGTWHEGGDSSPDNLTLTTKRTSSKLIKSNLIILKIDA</sequence>
<dbReference type="EMBL" id="GL732539">
    <property type="protein sequence ID" value="EFX82905.1"/>
    <property type="molecule type" value="Genomic_DNA"/>
</dbReference>
<reference evidence="2 3" key="1">
    <citation type="journal article" date="2011" name="Science">
        <title>The ecoresponsive genome of Daphnia pulex.</title>
        <authorList>
            <person name="Colbourne J.K."/>
            <person name="Pfrender M.E."/>
            <person name="Gilbert D."/>
            <person name="Thomas W.K."/>
            <person name="Tucker A."/>
            <person name="Oakley T.H."/>
            <person name="Tokishita S."/>
            <person name="Aerts A."/>
            <person name="Arnold G.J."/>
            <person name="Basu M.K."/>
            <person name="Bauer D.J."/>
            <person name="Caceres C.E."/>
            <person name="Carmel L."/>
            <person name="Casola C."/>
            <person name="Choi J.H."/>
            <person name="Detter J.C."/>
            <person name="Dong Q."/>
            <person name="Dusheyko S."/>
            <person name="Eads B.D."/>
            <person name="Frohlich T."/>
            <person name="Geiler-Samerotte K.A."/>
            <person name="Gerlach D."/>
            <person name="Hatcher P."/>
            <person name="Jogdeo S."/>
            <person name="Krijgsveld J."/>
            <person name="Kriventseva E.V."/>
            <person name="Kultz D."/>
            <person name="Laforsch C."/>
            <person name="Lindquist E."/>
            <person name="Lopez J."/>
            <person name="Manak J.R."/>
            <person name="Muller J."/>
            <person name="Pangilinan J."/>
            <person name="Patwardhan R.P."/>
            <person name="Pitluck S."/>
            <person name="Pritham E.J."/>
            <person name="Rechtsteiner A."/>
            <person name="Rho M."/>
            <person name="Rogozin I.B."/>
            <person name="Sakarya O."/>
            <person name="Salamov A."/>
            <person name="Schaack S."/>
            <person name="Shapiro H."/>
            <person name="Shiga Y."/>
            <person name="Skalitzky C."/>
            <person name="Smith Z."/>
            <person name="Souvorov A."/>
            <person name="Sung W."/>
            <person name="Tang Z."/>
            <person name="Tsuchiya D."/>
            <person name="Tu H."/>
            <person name="Vos H."/>
            <person name="Wang M."/>
            <person name="Wolf Y.I."/>
            <person name="Yamagata H."/>
            <person name="Yamada T."/>
            <person name="Ye Y."/>
            <person name="Shaw J.R."/>
            <person name="Andrews J."/>
            <person name="Crease T.J."/>
            <person name="Tang H."/>
            <person name="Lucas S.M."/>
            <person name="Robertson H.M."/>
            <person name="Bork P."/>
            <person name="Koonin E.V."/>
            <person name="Zdobnov E.M."/>
            <person name="Grigoriev I.V."/>
            <person name="Lynch M."/>
            <person name="Boore J.L."/>
        </authorList>
    </citation>
    <scope>NUCLEOTIDE SEQUENCE [LARGE SCALE GENOMIC DNA]</scope>
</reference>
<dbReference type="Proteomes" id="UP000000305">
    <property type="component" value="Unassembled WGS sequence"/>
</dbReference>
<accession>E9GC87</accession>
<feature type="compositionally biased region" description="Basic and acidic residues" evidence="1">
    <location>
        <begin position="13"/>
        <end position="24"/>
    </location>
</feature>